<accession>A0AA36FRD2</accession>
<dbReference type="EMBL" id="CATQJA010000340">
    <property type="protein sequence ID" value="CAJ0559392.1"/>
    <property type="molecule type" value="Genomic_DNA"/>
</dbReference>
<reference evidence="1" key="1">
    <citation type="submission" date="2023-06" db="EMBL/GenBank/DDBJ databases">
        <authorList>
            <person name="Delattre M."/>
        </authorList>
    </citation>
    <scope>NUCLEOTIDE SEQUENCE</scope>
    <source>
        <strain evidence="1">AF72</strain>
    </source>
</reference>
<dbReference type="InterPro" id="IPR015943">
    <property type="entry name" value="WD40/YVTN_repeat-like_dom_sf"/>
</dbReference>
<dbReference type="Proteomes" id="UP001177023">
    <property type="component" value="Unassembled WGS sequence"/>
</dbReference>
<name>A0AA36FRD2_9BILA</name>
<dbReference type="AlphaFoldDB" id="A0AA36FRD2"/>
<feature type="non-terminal residue" evidence="1">
    <location>
        <position position="260"/>
    </location>
</feature>
<comment type="caution">
    <text evidence="1">The sequence shown here is derived from an EMBL/GenBank/DDBJ whole genome shotgun (WGS) entry which is preliminary data.</text>
</comment>
<proteinExistence type="predicted"/>
<dbReference type="InterPro" id="IPR036322">
    <property type="entry name" value="WD40_repeat_dom_sf"/>
</dbReference>
<dbReference type="SUPFAM" id="SSF50978">
    <property type="entry name" value="WD40 repeat-like"/>
    <property type="match status" value="1"/>
</dbReference>
<feature type="non-terminal residue" evidence="1">
    <location>
        <position position="1"/>
    </location>
</feature>
<organism evidence="1 2">
    <name type="scientific">Mesorhabditis spiculigera</name>
    <dbReference type="NCBI Taxonomy" id="96644"/>
    <lineage>
        <taxon>Eukaryota</taxon>
        <taxon>Metazoa</taxon>
        <taxon>Ecdysozoa</taxon>
        <taxon>Nematoda</taxon>
        <taxon>Chromadorea</taxon>
        <taxon>Rhabditida</taxon>
        <taxon>Rhabditina</taxon>
        <taxon>Rhabditomorpha</taxon>
        <taxon>Rhabditoidea</taxon>
        <taxon>Rhabditidae</taxon>
        <taxon>Mesorhabditinae</taxon>
        <taxon>Mesorhabditis</taxon>
    </lineage>
</organism>
<keyword evidence="2" id="KW-1185">Reference proteome</keyword>
<evidence type="ECO:0000313" key="1">
    <source>
        <dbReference type="EMBL" id="CAJ0559392.1"/>
    </source>
</evidence>
<gene>
    <name evidence="1" type="ORF">MSPICULIGERA_LOCUS1255</name>
</gene>
<dbReference type="Gene3D" id="2.130.10.10">
    <property type="entry name" value="YVTN repeat-like/Quinoprotein amine dehydrogenase"/>
    <property type="match status" value="1"/>
</dbReference>
<sequence>IWNVIRVPEKKPALRPCCMVQIKGHGMVMKLKWCAKPCNTPEKDIDAIGYLAVATASGKVLIYRLADGGGDLIAAVNAAGAIVFWELSKKEYVTDEGLLGAEMIADTWSSPAVDACWNSDRTLAVSFRERTIRLLDTKSGDCLLEETTVRTAGAKAATQLRLFPGVFIFQAEPFATNDSTFAGVCYLVPDQKNDGYFVVPLSNRHELQIFDVAACATNGLLVSCGVDGALLVSTNGRLAPAYAMMDFTFSAQRKALQLTR</sequence>
<protein>
    <submittedName>
        <fullName evidence="1">Uncharacterized protein</fullName>
    </submittedName>
</protein>
<evidence type="ECO:0000313" key="2">
    <source>
        <dbReference type="Proteomes" id="UP001177023"/>
    </source>
</evidence>